<dbReference type="PANTHER" id="PTHR22938:SF15">
    <property type="entry name" value="OS01G0568000 PROTEIN"/>
    <property type="match status" value="1"/>
</dbReference>
<dbReference type="Proteomes" id="UP000275267">
    <property type="component" value="Unassembled WGS sequence"/>
</dbReference>
<dbReference type="SUPFAM" id="SSF57850">
    <property type="entry name" value="RING/U-box"/>
    <property type="match status" value="1"/>
</dbReference>
<keyword evidence="1" id="KW-0479">Metal-binding</keyword>
<dbReference type="GO" id="GO:0061630">
    <property type="term" value="F:ubiquitin protein ligase activity"/>
    <property type="evidence" value="ECO:0007669"/>
    <property type="project" value="InterPro"/>
</dbReference>
<name>A0A3L6T4V0_PANMI</name>
<feature type="domain" description="RING-type" evidence="2">
    <location>
        <begin position="24"/>
        <end position="65"/>
    </location>
</feature>
<dbReference type="PROSITE" id="PS50089">
    <property type="entry name" value="ZF_RING_2"/>
    <property type="match status" value="1"/>
</dbReference>
<dbReference type="InterPro" id="IPR001841">
    <property type="entry name" value="Znf_RING"/>
</dbReference>
<dbReference type="STRING" id="4540.A0A3L6T4V0"/>
<dbReference type="Gene3D" id="3.30.40.10">
    <property type="entry name" value="Zinc/RING finger domain, C3HC4 (zinc finger)"/>
    <property type="match status" value="1"/>
</dbReference>
<accession>A0A3L6T4V0</accession>
<dbReference type="EMBL" id="PQIB02000002">
    <property type="protein sequence ID" value="RLN33294.1"/>
    <property type="molecule type" value="Genomic_DNA"/>
</dbReference>
<keyword evidence="4" id="KW-1185">Reference proteome</keyword>
<keyword evidence="1" id="KW-0863">Zinc-finger</keyword>
<dbReference type="InterPro" id="IPR044288">
    <property type="entry name" value="ZNF598/HEL2"/>
</dbReference>
<reference evidence="4" key="1">
    <citation type="journal article" date="2019" name="Nat. Commun.">
        <title>The genome of broomcorn millet.</title>
        <authorList>
            <person name="Zou C."/>
            <person name="Miki D."/>
            <person name="Li D."/>
            <person name="Tang Q."/>
            <person name="Xiao L."/>
            <person name="Rajput S."/>
            <person name="Deng P."/>
            <person name="Jia W."/>
            <person name="Huang R."/>
            <person name="Zhang M."/>
            <person name="Sun Y."/>
            <person name="Hu J."/>
            <person name="Fu X."/>
            <person name="Schnable P.S."/>
            <person name="Li F."/>
            <person name="Zhang H."/>
            <person name="Feng B."/>
            <person name="Zhu X."/>
            <person name="Liu R."/>
            <person name="Schnable J.C."/>
            <person name="Zhu J.-K."/>
            <person name="Zhang H."/>
        </authorList>
    </citation>
    <scope>NUCLEOTIDE SEQUENCE [LARGE SCALE GENOMIC DNA]</scope>
</reference>
<dbReference type="GO" id="GO:0008270">
    <property type="term" value="F:zinc ion binding"/>
    <property type="evidence" value="ECO:0007669"/>
    <property type="project" value="UniProtKB-KW"/>
</dbReference>
<evidence type="ECO:0000259" key="2">
    <source>
        <dbReference type="PROSITE" id="PS50089"/>
    </source>
</evidence>
<evidence type="ECO:0000313" key="3">
    <source>
        <dbReference type="EMBL" id="RLN33294.1"/>
    </source>
</evidence>
<dbReference type="OrthoDB" id="663895at2759"/>
<comment type="caution">
    <text evidence="3">The sequence shown here is derived from an EMBL/GenBank/DDBJ whole genome shotgun (WGS) entry which is preliminary data.</text>
</comment>
<dbReference type="SMART" id="SM00184">
    <property type="entry name" value="RING"/>
    <property type="match status" value="1"/>
</dbReference>
<dbReference type="Pfam" id="PF13920">
    <property type="entry name" value="zf-C3HC4_3"/>
    <property type="match status" value="1"/>
</dbReference>
<gene>
    <name evidence="3" type="ORF">C2845_PM03G32840</name>
</gene>
<dbReference type="GO" id="GO:0016567">
    <property type="term" value="P:protein ubiquitination"/>
    <property type="evidence" value="ECO:0007669"/>
    <property type="project" value="TreeGrafter"/>
</dbReference>
<dbReference type="GO" id="GO:0072344">
    <property type="term" value="P:rescue of stalled ribosome"/>
    <property type="evidence" value="ECO:0007669"/>
    <property type="project" value="InterPro"/>
</dbReference>
<protein>
    <recommendedName>
        <fullName evidence="2">RING-type domain-containing protein</fullName>
    </recommendedName>
</protein>
<sequence length="116" mass="12977">MAAQEDSGSSSHHYTIDIQPGPNCAVCMEPLEWVAVAPCGHREVCAACAARIRFFENDRRCCICRSPCPTVFVTRASRAGQRAFLWPPPPAFGGEGRVLKFYWYHRGMASYFDDLC</sequence>
<keyword evidence="1" id="KW-0862">Zinc</keyword>
<evidence type="ECO:0000256" key="1">
    <source>
        <dbReference type="PROSITE-ProRule" id="PRU00175"/>
    </source>
</evidence>
<dbReference type="PANTHER" id="PTHR22938">
    <property type="entry name" value="ZINC FINGER PROTEIN 598"/>
    <property type="match status" value="1"/>
</dbReference>
<evidence type="ECO:0000313" key="4">
    <source>
        <dbReference type="Proteomes" id="UP000275267"/>
    </source>
</evidence>
<proteinExistence type="predicted"/>
<organism evidence="3 4">
    <name type="scientific">Panicum miliaceum</name>
    <name type="common">Proso millet</name>
    <name type="synonym">Broomcorn millet</name>
    <dbReference type="NCBI Taxonomy" id="4540"/>
    <lineage>
        <taxon>Eukaryota</taxon>
        <taxon>Viridiplantae</taxon>
        <taxon>Streptophyta</taxon>
        <taxon>Embryophyta</taxon>
        <taxon>Tracheophyta</taxon>
        <taxon>Spermatophyta</taxon>
        <taxon>Magnoliopsida</taxon>
        <taxon>Liliopsida</taxon>
        <taxon>Poales</taxon>
        <taxon>Poaceae</taxon>
        <taxon>PACMAD clade</taxon>
        <taxon>Panicoideae</taxon>
        <taxon>Panicodae</taxon>
        <taxon>Paniceae</taxon>
        <taxon>Panicinae</taxon>
        <taxon>Panicum</taxon>
        <taxon>Panicum sect. Panicum</taxon>
    </lineage>
</organism>
<dbReference type="AlphaFoldDB" id="A0A3L6T4V0"/>
<dbReference type="InterPro" id="IPR013083">
    <property type="entry name" value="Znf_RING/FYVE/PHD"/>
</dbReference>
<dbReference type="GO" id="GO:0043022">
    <property type="term" value="F:ribosome binding"/>
    <property type="evidence" value="ECO:0007669"/>
    <property type="project" value="TreeGrafter"/>
</dbReference>